<evidence type="ECO:0000313" key="4">
    <source>
        <dbReference type="Proteomes" id="UP000823786"/>
    </source>
</evidence>
<keyword evidence="2" id="KW-0808">Transferase</keyword>
<dbReference type="SUPFAM" id="SSF53756">
    <property type="entry name" value="UDP-Glycosyltransferase/glycogen phosphorylase"/>
    <property type="match status" value="1"/>
</dbReference>
<name>A0ABS4EVM9_9HYPH</name>
<keyword evidence="1" id="KW-0328">Glycosyltransferase</keyword>
<dbReference type="InterPro" id="IPR002201">
    <property type="entry name" value="Glyco_trans_9"/>
</dbReference>
<keyword evidence="4" id="KW-1185">Reference proteome</keyword>
<dbReference type="Pfam" id="PF01075">
    <property type="entry name" value="Glyco_transf_9"/>
    <property type="match status" value="1"/>
</dbReference>
<organism evidence="3 4">
    <name type="scientific">Rhizobium herbae</name>
    <dbReference type="NCBI Taxonomy" id="508661"/>
    <lineage>
        <taxon>Bacteria</taxon>
        <taxon>Pseudomonadati</taxon>
        <taxon>Pseudomonadota</taxon>
        <taxon>Alphaproteobacteria</taxon>
        <taxon>Hyphomicrobiales</taxon>
        <taxon>Rhizobiaceae</taxon>
        <taxon>Rhizobium/Agrobacterium group</taxon>
        <taxon>Rhizobium</taxon>
    </lineage>
</organism>
<dbReference type="RefSeq" id="WP_209856901.1">
    <property type="nucleotide sequence ID" value="NZ_JAGGJV010000013.1"/>
</dbReference>
<dbReference type="InterPro" id="IPR051199">
    <property type="entry name" value="LPS_LOS_Heptosyltrfase"/>
</dbReference>
<dbReference type="Proteomes" id="UP000823786">
    <property type="component" value="Unassembled WGS sequence"/>
</dbReference>
<accession>A0ABS4EVM9</accession>
<evidence type="ECO:0000256" key="1">
    <source>
        <dbReference type="ARBA" id="ARBA00022676"/>
    </source>
</evidence>
<sequence length="372" mass="39629">MARSSEWMRQLDRSLLAAMVRVLSLTNRRRSLPVAPERVGVIQPTAIGDTLIASGAVAAIAERYPAARVIVFHGANNAPAVGMIASRPDSVLCDFSRPDRALRALRAGRLDLTVDLTPWPNLTAILARLSAPCTIGFAPADAIRGKLFDVAVPHSGDRHELENLAAMARVFGAADDYSMQIRTKDCAMASELPLDRLVLCQLSAGGSRAAEKAWPLEYWAALCSRLIDAGYVPAFTGVAGDQKVVDALCALLGTAAKATISLCGKIPFAELGDLMRRAHAVVTVDTSVLHLAGAVDARVFGLHGPTRSRRWGARSTNGQGFDSPHPDAGYIAYGTETHPRAMEIMKALTPDIVLPAVCEAARSVSHVEPTLV</sequence>
<gene>
    <name evidence="3" type="ORF">J2Z75_005547</name>
</gene>
<dbReference type="PANTHER" id="PTHR30160">
    <property type="entry name" value="TETRAACYLDISACCHARIDE 4'-KINASE-RELATED"/>
    <property type="match status" value="1"/>
</dbReference>
<protein>
    <submittedName>
        <fullName evidence="3">ADP-heptose:LPS heptosyltransferase</fullName>
    </submittedName>
</protein>
<dbReference type="EMBL" id="JAGGJV010000013">
    <property type="protein sequence ID" value="MBP1862016.1"/>
    <property type="molecule type" value="Genomic_DNA"/>
</dbReference>
<evidence type="ECO:0000313" key="3">
    <source>
        <dbReference type="EMBL" id="MBP1862016.1"/>
    </source>
</evidence>
<proteinExistence type="predicted"/>
<dbReference type="Gene3D" id="3.40.50.2000">
    <property type="entry name" value="Glycogen Phosphorylase B"/>
    <property type="match status" value="2"/>
</dbReference>
<evidence type="ECO:0000256" key="2">
    <source>
        <dbReference type="ARBA" id="ARBA00022679"/>
    </source>
</evidence>
<reference evidence="3 4" key="1">
    <citation type="submission" date="2021-03" db="EMBL/GenBank/DDBJ databases">
        <title>Genomic Encyclopedia of Type Strains, Phase IV (KMG-IV): sequencing the most valuable type-strain genomes for metagenomic binning, comparative biology and taxonomic classification.</title>
        <authorList>
            <person name="Goeker M."/>
        </authorList>
    </citation>
    <scope>NUCLEOTIDE SEQUENCE [LARGE SCALE GENOMIC DNA]</scope>
    <source>
        <strain evidence="3 4">DSM 26427</strain>
    </source>
</reference>
<dbReference type="CDD" id="cd03789">
    <property type="entry name" value="GT9_LPS_heptosyltransferase"/>
    <property type="match status" value="1"/>
</dbReference>
<comment type="caution">
    <text evidence="3">The sequence shown here is derived from an EMBL/GenBank/DDBJ whole genome shotgun (WGS) entry which is preliminary data.</text>
</comment>